<dbReference type="InterPro" id="IPR001054">
    <property type="entry name" value="A/G_cyclase"/>
</dbReference>
<feature type="transmembrane region" description="Helical" evidence="8">
    <location>
        <begin position="135"/>
        <end position="153"/>
    </location>
</feature>
<dbReference type="GO" id="GO:0035556">
    <property type="term" value="P:intracellular signal transduction"/>
    <property type="evidence" value="ECO:0007669"/>
    <property type="project" value="InterPro"/>
</dbReference>
<dbReference type="AlphaFoldDB" id="A0A4R9HAC4"/>
<evidence type="ECO:0000256" key="6">
    <source>
        <dbReference type="ARBA" id="ARBA00023239"/>
    </source>
</evidence>
<dbReference type="OrthoDB" id="315417at2"/>
<keyword evidence="6 7" id="KW-0456">Lyase</keyword>
<dbReference type="GO" id="GO:0009190">
    <property type="term" value="P:cyclic nucleotide biosynthetic process"/>
    <property type="evidence" value="ECO:0007669"/>
    <property type="project" value="InterPro"/>
</dbReference>
<dbReference type="PANTHER" id="PTHR11920:SF335">
    <property type="entry name" value="GUANYLATE CYCLASE"/>
    <property type="match status" value="1"/>
</dbReference>
<dbReference type="RefSeq" id="WP_135772546.1">
    <property type="nucleotide sequence ID" value="NZ_RQEY01000005.1"/>
</dbReference>
<organism evidence="10 11">
    <name type="scientific">Leptospira andrefontaineae</name>
    <dbReference type="NCBI Taxonomy" id="2484976"/>
    <lineage>
        <taxon>Bacteria</taxon>
        <taxon>Pseudomonadati</taxon>
        <taxon>Spirochaetota</taxon>
        <taxon>Spirochaetia</taxon>
        <taxon>Leptospirales</taxon>
        <taxon>Leptospiraceae</taxon>
        <taxon>Leptospira</taxon>
    </lineage>
</organism>
<evidence type="ECO:0000259" key="9">
    <source>
        <dbReference type="PROSITE" id="PS50125"/>
    </source>
</evidence>
<dbReference type="Pfam" id="PF00211">
    <property type="entry name" value="Guanylate_cyc"/>
    <property type="match status" value="1"/>
</dbReference>
<dbReference type="GO" id="GO:0000166">
    <property type="term" value="F:nucleotide binding"/>
    <property type="evidence" value="ECO:0007669"/>
    <property type="project" value="UniProtKB-KW"/>
</dbReference>
<accession>A0A4R9HAC4</accession>
<comment type="similarity">
    <text evidence="7">Belongs to the adenylyl cyclase class-4/guanylyl cyclase family.</text>
</comment>
<keyword evidence="3" id="KW-0547">Nucleotide-binding</keyword>
<proteinExistence type="inferred from homology"/>
<dbReference type="InterPro" id="IPR050401">
    <property type="entry name" value="Cyclic_nucleotide_synthase"/>
</dbReference>
<dbReference type="PROSITE" id="PS00452">
    <property type="entry name" value="GUANYLATE_CYCLASE_1"/>
    <property type="match status" value="1"/>
</dbReference>
<gene>
    <name evidence="10" type="ORF">EHO65_01980</name>
</gene>
<keyword evidence="5 8" id="KW-0472">Membrane</keyword>
<dbReference type="SMART" id="SM00044">
    <property type="entry name" value="CYCc"/>
    <property type="match status" value="1"/>
</dbReference>
<feature type="transmembrane region" description="Helical" evidence="8">
    <location>
        <begin position="37"/>
        <end position="54"/>
    </location>
</feature>
<feature type="transmembrane region" description="Helical" evidence="8">
    <location>
        <begin position="173"/>
        <end position="193"/>
    </location>
</feature>
<dbReference type="GO" id="GO:0004016">
    <property type="term" value="F:adenylate cyclase activity"/>
    <property type="evidence" value="ECO:0007669"/>
    <property type="project" value="UniProtKB-ARBA"/>
</dbReference>
<feature type="transmembrane region" description="Helical" evidence="8">
    <location>
        <begin position="87"/>
        <end position="106"/>
    </location>
</feature>
<evidence type="ECO:0000256" key="4">
    <source>
        <dbReference type="ARBA" id="ARBA00022989"/>
    </source>
</evidence>
<dbReference type="SUPFAM" id="SSF55073">
    <property type="entry name" value="Nucleotide cyclase"/>
    <property type="match status" value="1"/>
</dbReference>
<dbReference type="PROSITE" id="PS50125">
    <property type="entry name" value="GUANYLATE_CYCLASE_2"/>
    <property type="match status" value="1"/>
</dbReference>
<feature type="domain" description="Guanylate cyclase" evidence="9">
    <location>
        <begin position="241"/>
        <end position="372"/>
    </location>
</feature>
<evidence type="ECO:0000256" key="8">
    <source>
        <dbReference type="SAM" id="Phobius"/>
    </source>
</evidence>
<name>A0A4R9HAC4_9LEPT</name>
<comment type="caution">
    <text evidence="10">The sequence shown here is derived from an EMBL/GenBank/DDBJ whole genome shotgun (WGS) entry which is preliminary data.</text>
</comment>
<evidence type="ECO:0000256" key="2">
    <source>
        <dbReference type="ARBA" id="ARBA00022692"/>
    </source>
</evidence>
<dbReference type="Proteomes" id="UP000298097">
    <property type="component" value="Unassembled WGS sequence"/>
</dbReference>
<dbReference type="PANTHER" id="PTHR11920">
    <property type="entry name" value="GUANYLYL CYCLASE"/>
    <property type="match status" value="1"/>
</dbReference>
<evidence type="ECO:0000256" key="5">
    <source>
        <dbReference type="ARBA" id="ARBA00023136"/>
    </source>
</evidence>
<dbReference type="CDD" id="cd07302">
    <property type="entry name" value="CHD"/>
    <property type="match status" value="1"/>
</dbReference>
<dbReference type="EMBL" id="RQEY01000005">
    <property type="protein sequence ID" value="TGK43435.1"/>
    <property type="molecule type" value="Genomic_DNA"/>
</dbReference>
<evidence type="ECO:0000313" key="10">
    <source>
        <dbReference type="EMBL" id="TGK43435.1"/>
    </source>
</evidence>
<protein>
    <submittedName>
        <fullName evidence="10">Adenylate/guanylate cyclase domain-containing protein</fullName>
    </submittedName>
</protein>
<feature type="transmembrane region" description="Helical" evidence="8">
    <location>
        <begin position="112"/>
        <end position="128"/>
    </location>
</feature>
<dbReference type="InterPro" id="IPR018297">
    <property type="entry name" value="A/G_cyclase_CS"/>
</dbReference>
<evidence type="ECO:0000256" key="1">
    <source>
        <dbReference type="ARBA" id="ARBA00004370"/>
    </source>
</evidence>
<comment type="subcellular location">
    <subcellularLocation>
        <location evidence="1">Membrane</location>
    </subcellularLocation>
</comment>
<feature type="transmembrane region" description="Helical" evidence="8">
    <location>
        <begin position="60"/>
        <end position="80"/>
    </location>
</feature>
<dbReference type="Gene3D" id="3.30.70.1230">
    <property type="entry name" value="Nucleotide cyclase"/>
    <property type="match status" value="1"/>
</dbReference>
<evidence type="ECO:0000313" key="11">
    <source>
        <dbReference type="Proteomes" id="UP000298097"/>
    </source>
</evidence>
<keyword evidence="11" id="KW-1185">Reference proteome</keyword>
<dbReference type="GO" id="GO:0016020">
    <property type="term" value="C:membrane"/>
    <property type="evidence" value="ECO:0007669"/>
    <property type="project" value="UniProtKB-SubCell"/>
</dbReference>
<dbReference type="InterPro" id="IPR029787">
    <property type="entry name" value="Nucleotide_cyclase"/>
</dbReference>
<reference evidence="10" key="1">
    <citation type="journal article" date="2019" name="PLoS Negl. Trop. Dis.">
        <title>Revisiting the worldwide diversity of Leptospira species in the environment.</title>
        <authorList>
            <person name="Vincent A.T."/>
            <person name="Schiettekatte O."/>
            <person name="Bourhy P."/>
            <person name="Veyrier F.J."/>
            <person name="Picardeau M."/>
        </authorList>
    </citation>
    <scope>NUCLEOTIDE SEQUENCE [LARGE SCALE GENOMIC DNA]</scope>
    <source>
        <strain evidence="10">201800301</strain>
    </source>
</reference>
<keyword evidence="4 8" id="KW-1133">Transmembrane helix</keyword>
<evidence type="ECO:0000256" key="3">
    <source>
        <dbReference type="ARBA" id="ARBA00022741"/>
    </source>
</evidence>
<keyword evidence="2 8" id="KW-0812">Transmembrane</keyword>
<evidence type="ECO:0000256" key="7">
    <source>
        <dbReference type="RuleBase" id="RU000405"/>
    </source>
</evidence>
<sequence>MISRFNRFIDWVQLIGITQGLNDQEIRAIRTTGSTQFIIFIIPAFLAIPIYFTEPPETHLYSYSMLTIFLIALGVARYLLTKRRQTAAAVMTLVALNFEFTVLTVAQADDPAPLGFLVSSILPFLMILRTRTKTLWSLVILPVFFFLASQYYYRVFGGSAIFGPPRWIVPADYLMPPLVLLVIAMISIIYQFVKAVNKAEDKLSQEHAQSEKLLLNILPREVADELKQNGISKPRHFPSATVCFTDFEGFTKISESLGPSELVAELDRCFSYFDSLMDRYKLEKLKTIGDSYMFVGGIPNSSSTHAVDCVLAALEIQAFMNQMKEIKTSQNLPYWQLRLGIHSGDLVAGVIGEKKFAYDVWSDTVNTASRCESSGATGKINISGATYALVKDFFDCEYRGQIAAKHKGNIDMYFVQGLLPELHRAGEPRVPNSEFEKRYAALLSGAEKAEVGNAG</sequence>